<reference evidence="3 4" key="1">
    <citation type="submission" date="2019-09" db="EMBL/GenBank/DDBJ databases">
        <title>Genome sequence of Roseospira marina, one of the more divergent members of the non-sulfur purple photosynthetic bacterial family, the Rhodospirillaceae.</title>
        <authorList>
            <person name="Meyer T."/>
            <person name="Kyndt J."/>
        </authorList>
    </citation>
    <scope>NUCLEOTIDE SEQUENCE [LARGE SCALE GENOMIC DNA]</scope>
    <source>
        <strain evidence="3 4">DSM 15113</strain>
    </source>
</reference>
<sequence length="338" mass="37815">MVRRNTGLAACAQIGKQALRPSVRAAHARPLSSKPEGRANSLKPRLTAPEKRTTRSPMARQKEWLIAPKTQICIKFTWGRSVSDSENVTGLKGAWKTKFEILEKAGADDGLDAYFKRKSKLRFREQFKISFNIWALVFGPFYYFYKKMCLKGAFLTGVVFSIDAVLVLIERISEINFPATTHAIPAAVLFYSMANYDYYRFCVKQERFWNGLPKIFSTKVGAIGFPCVAFSALMLVSVLSFGYDVPKCDASETVSLLTDILDIQESDQGGADHEGTSSYAFRDITTISTDDQTGFHTCGAHFYNTDAGGSNKDELFASYTVRITGDGTRFYINVFDIR</sequence>
<accession>A0A5M6I8U3</accession>
<dbReference type="InterPro" id="IPR024399">
    <property type="entry name" value="DUF2628"/>
</dbReference>
<keyword evidence="4" id="KW-1185">Reference proteome</keyword>
<evidence type="ECO:0000256" key="2">
    <source>
        <dbReference type="SAM" id="Phobius"/>
    </source>
</evidence>
<protein>
    <submittedName>
        <fullName evidence="3">DUF2628 domain-containing protein</fullName>
    </submittedName>
</protein>
<keyword evidence="2" id="KW-0472">Membrane</keyword>
<dbReference type="Proteomes" id="UP000324065">
    <property type="component" value="Unassembled WGS sequence"/>
</dbReference>
<gene>
    <name evidence="3" type="ORF">F1188_14680</name>
</gene>
<dbReference type="EMBL" id="VWPJ01000015">
    <property type="protein sequence ID" value="KAA5604656.1"/>
    <property type="molecule type" value="Genomic_DNA"/>
</dbReference>
<feature type="region of interest" description="Disordered" evidence="1">
    <location>
        <begin position="21"/>
        <end position="58"/>
    </location>
</feature>
<keyword evidence="2" id="KW-1133">Transmembrane helix</keyword>
<evidence type="ECO:0000256" key="1">
    <source>
        <dbReference type="SAM" id="MobiDB-lite"/>
    </source>
</evidence>
<proteinExistence type="predicted"/>
<feature type="transmembrane region" description="Helical" evidence="2">
    <location>
        <begin position="127"/>
        <end position="145"/>
    </location>
</feature>
<dbReference type="AlphaFoldDB" id="A0A5M6I8U3"/>
<feature type="transmembrane region" description="Helical" evidence="2">
    <location>
        <begin position="220"/>
        <end position="243"/>
    </location>
</feature>
<evidence type="ECO:0000313" key="3">
    <source>
        <dbReference type="EMBL" id="KAA5604656.1"/>
    </source>
</evidence>
<evidence type="ECO:0000313" key="4">
    <source>
        <dbReference type="Proteomes" id="UP000324065"/>
    </source>
</evidence>
<organism evidence="3 4">
    <name type="scientific">Roseospira marina</name>
    <dbReference type="NCBI Taxonomy" id="140057"/>
    <lineage>
        <taxon>Bacteria</taxon>
        <taxon>Pseudomonadati</taxon>
        <taxon>Pseudomonadota</taxon>
        <taxon>Alphaproteobacteria</taxon>
        <taxon>Rhodospirillales</taxon>
        <taxon>Rhodospirillaceae</taxon>
        <taxon>Roseospira</taxon>
    </lineage>
</organism>
<dbReference type="Pfam" id="PF10947">
    <property type="entry name" value="DUF2628"/>
    <property type="match status" value="1"/>
</dbReference>
<name>A0A5M6I8U3_9PROT</name>
<keyword evidence="2" id="KW-0812">Transmembrane</keyword>
<dbReference type="OrthoDB" id="7354757at2"/>
<comment type="caution">
    <text evidence="3">The sequence shown here is derived from an EMBL/GenBank/DDBJ whole genome shotgun (WGS) entry which is preliminary data.</text>
</comment>